<organism evidence="1 2">
    <name type="scientific">Mythimna loreyi</name>
    <dbReference type="NCBI Taxonomy" id="667449"/>
    <lineage>
        <taxon>Eukaryota</taxon>
        <taxon>Metazoa</taxon>
        <taxon>Ecdysozoa</taxon>
        <taxon>Arthropoda</taxon>
        <taxon>Hexapoda</taxon>
        <taxon>Insecta</taxon>
        <taxon>Pterygota</taxon>
        <taxon>Neoptera</taxon>
        <taxon>Endopterygota</taxon>
        <taxon>Lepidoptera</taxon>
        <taxon>Glossata</taxon>
        <taxon>Ditrysia</taxon>
        <taxon>Noctuoidea</taxon>
        <taxon>Noctuidae</taxon>
        <taxon>Noctuinae</taxon>
        <taxon>Hadenini</taxon>
        <taxon>Mythimna</taxon>
    </lineage>
</organism>
<accession>A0ACC2R0R7</accession>
<comment type="caution">
    <text evidence="1">The sequence shown here is derived from an EMBL/GenBank/DDBJ whole genome shotgun (WGS) entry which is preliminary data.</text>
</comment>
<name>A0ACC2R0R7_9NEOP</name>
<evidence type="ECO:0000313" key="2">
    <source>
        <dbReference type="Proteomes" id="UP001231649"/>
    </source>
</evidence>
<dbReference type="EMBL" id="CM056786">
    <property type="protein sequence ID" value="KAJ8729781.1"/>
    <property type="molecule type" value="Genomic_DNA"/>
</dbReference>
<proteinExistence type="predicted"/>
<keyword evidence="2" id="KW-1185">Reference proteome</keyword>
<dbReference type="Proteomes" id="UP001231649">
    <property type="component" value="Chromosome 10"/>
</dbReference>
<evidence type="ECO:0000313" key="1">
    <source>
        <dbReference type="EMBL" id="KAJ8729781.1"/>
    </source>
</evidence>
<gene>
    <name evidence="1" type="ORF">PYW08_001362</name>
</gene>
<sequence length="366" mass="39067">MPISNWYVEKKLVLESGYVGARVSWRQEYVRSRAGWRLAARHRAPDTLLHAALAPGELLLALAGADASVAVWRGADWREAGRLSLRARGWSAVARAHWAGRERLLLAGPRALVADWELIVLRVEEDGRCGSVVSRVRCSAGAAGCWADAAGDAFFSFELHRLGAGLYCTTVWLNAATQETESEYAGVTSQLLRIYNEDGAHLTHALVAEVPREPPNDYLSAIGRASSPAGGRVLVAAAGSALSSWRVWAPRPPALHARAGGGLAERVRRQRERRAVPEPDAPEPDEAAVRAACTAPDHNARFTAPLVGLALHERGRCMWALCSDGTAACVSVSALQVLARVWVPGGAPGAGVHYVQPAAAGALVAW</sequence>
<protein>
    <submittedName>
        <fullName evidence="1">Uncharacterized protein</fullName>
    </submittedName>
</protein>
<reference evidence="1" key="1">
    <citation type="submission" date="2023-03" db="EMBL/GenBank/DDBJ databases">
        <title>Chromosome-level genomes of two armyworms, Mythimna separata and Mythimna loreyi, provide insights into the biosynthesis and reception of sex pheromones.</title>
        <authorList>
            <person name="Zhao H."/>
        </authorList>
    </citation>
    <scope>NUCLEOTIDE SEQUENCE</scope>
    <source>
        <strain evidence="1">BeijingLab</strain>
    </source>
</reference>